<feature type="domain" description="Amidohydrolase-related" evidence="9">
    <location>
        <begin position="65"/>
        <end position="348"/>
    </location>
</feature>
<dbReference type="PANTHER" id="PTHR11113">
    <property type="entry name" value="N-ACETYLGLUCOSAMINE-6-PHOSPHATE DEACETYLASE"/>
    <property type="match status" value="1"/>
</dbReference>
<evidence type="ECO:0000256" key="3">
    <source>
        <dbReference type="ARBA" id="ARBA00012782"/>
    </source>
</evidence>
<dbReference type="Proteomes" id="UP000198619">
    <property type="component" value="Unassembled WGS sequence"/>
</dbReference>
<keyword evidence="12" id="KW-1185">Reference proteome</keyword>
<dbReference type="SUPFAM" id="SSF51338">
    <property type="entry name" value="Composite domain of metallo-dependent hydrolases"/>
    <property type="match status" value="1"/>
</dbReference>
<dbReference type="EMBL" id="FOKI01000043">
    <property type="protein sequence ID" value="SFB40080.1"/>
    <property type="molecule type" value="Genomic_DNA"/>
</dbReference>
<keyword evidence="4 8" id="KW-0378">Hydrolase</keyword>
<accession>A0A1I1AUT1</accession>
<dbReference type="Pfam" id="PF13382">
    <property type="entry name" value="Adenine_deam_C"/>
    <property type="match status" value="1"/>
</dbReference>
<evidence type="ECO:0000256" key="7">
    <source>
        <dbReference type="ARBA" id="ARBA00069718"/>
    </source>
</evidence>
<proteinExistence type="inferred from homology"/>
<evidence type="ECO:0000256" key="8">
    <source>
        <dbReference type="HAMAP-Rule" id="MF_01518"/>
    </source>
</evidence>
<comment type="similarity">
    <text evidence="2 8">Belongs to the metallo-dependent hydrolases superfamily. Adenine deaminase family.</text>
</comment>
<evidence type="ECO:0000256" key="5">
    <source>
        <dbReference type="ARBA" id="ARBA00023211"/>
    </source>
</evidence>
<dbReference type="InterPro" id="IPR011059">
    <property type="entry name" value="Metal-dep_hydrolase_composite"/>
</dbReference>
<evidence type="ECO:0000313" key="11">
    <source>
        <dbReference type="EMBL" id="SFB40080.1"/>
    </source>
</evidence>
<dbReference type="InterPro" id="IPR006680">
    <property type="entry name" value="Amidohydro-rel"/>
</dbReference>
<dbReference type="NCBIfam" id="TIGR01178">
    <property type="entry name" value="ade"/>
    <property type="match status" value="1"/>
</dbReference>
<dbReference type="GO" id="GO:0000034">
    <property type="term" value="F:adenine deaminase activity"/>
    <property type="evidence" value="ECO:0007669"/>
    <property type="project" value="UniProtKB-UniRule"/>
</dbReference>
<name>A0A1I1AUT1_9CLOT</name>
<dbReference type="Pfam" id="PF01979">
    <property type="entry name" value="Amidohydro_1"/>
    <property type="match status" value="1"/>
</dbReference>
<dbReference type="Gene3D" id="3.20.20.140">
    <property type="entry name" value="Metal-dependent hydrolases"/>
    <property type="match status" value="1"/>
</dbReference>
<evidence type="ECO:0000256" key="2">
    <source>
        <dbReference type="ARBA" id="ARBA00006773"/>
    </source>
</evidence>
<comment type="catalytic activity">
    <reaction evidence="6 8">
        <text>adenine + H2O + H(+) = hypoxanthine + NH4(+)</text>
        <dbReference type="Rhea" id="RHEA:23688"/>
        <dbReference type="ChEBI" id="CHEBI:15377"/>
        <dbReference type="ChEBI" id="CHEBI:15378"/>
        <dbReference type="ChEBI" id="CHEBI:16708"/>
        <dbReference type="ChEBI" id="CHEBI:17368"/>
        <dbReference type="ChEBI" id="CHEBI:28938"/>
        <dbReference type="EC" id="3.5.4.2"/>
    </reaction>
</comment>
<dbReference type="InterPro" id="IPR032466">
    <property type="entry name" value="Metal_Hydrolase"/>
</dbReference>
<keyword evidence="5 8" id="KW-0464">Manganese</keyword>
<dbReference type="STRING" id="84698.SAMN04488528_10439"/>
<dbReference type="InterPro" id="IPR006679">
    <property type="entry name" value="Adenine_deam"/>
</dbReference>
<evidence type="ECO:0000259" key="10">
    <source>
        <dbReference type="Pfam" id="PF13382"/>
    </source>
</evidence>
<dbReference type="Gene3D" id="2.30.40.10">
    <property type="entry name" value="Urease, subunit C, domain 1"/>
    <property type="match status" value="1"/>
</dbReference>
<sequence length="577" mass="63403">MIDSIKDRIEIASGRKKADLLLKNCKIVNVFSHEIIHGDIAIAAGKIIGIGAYEGEKQLDLQGKYVCPGLIDGHIHIESGMVSPVEFARAIVPRGTTTIIADPHEIANVCGLEGIKYILNETKYLPLNTFIMLPSCVPATSFEDSGAILEVEELKTFIENPRVLGLGELMDYPAVINARDSVLKKIDLIKSHNKIIDGHGPRISGKELNAYVIPGIKTEHECSTVDEMLERIRAGMYIAMRQGSAAKDLEVLVKGITPENMKRCILCTDDRHPEDILTEGHIDNSIRIAIKNGIDPISAIKMATLNAAECYGLKNLGAIAPGYDADLIVLDDLEEFNIIQVFKDGKLVASNKKPLFDTNSTCPVDVTDTVNIKCLNKYDLNIKLKSNIANIISLLPNSLITKKVQREVPIDKNGLFKYDKNLDILKIAVIERHNATGNIGLGLVENFGLKNGAIASTVAHDSHNLVVIGDNDEDMLTAIKELRKVNGGITICSNGKIIETLELPIAGLMSNLTMEEVSHILCKMLKVCYEELNVNRFIQPFMTLAFLSLPVIPEIKITDKGLFDVTNFQFIDIDASF</sequence>
<dbReference type="InterPro" id="IPR026912">
    <property type="entry name" value="Adenine_deam_C"/>
</dbReference>
<dbReference type="PANTHER" id="PTHR11113:SF2">
    <property type="entry name" value="ADENINE DEAMINASE"/>
    <property type="match status" value="1"/>
</dbReference>
<reference evidence="11 12" key="1">
    <citation type="submission" date="2016-10" db="EMBL/GenBank/DDBJ databases">
        <authorList>
            <person name="de Groot N.N."/>
        </authorList>
    </citation>
    <scope>NUCLEOTIDE SEQUENCE [LARGE SCALE GENOMIC DNA]</scope>
    <source>
        <strain evidence="11 12">DSM 12271</strain>
    </source>
</reference>
<dbReference type="SUPFAM" id="SSF51556">
    <property type="entry name" value="Metallo-dependent hydrolases"/>
    <property type="match status" value="1"/>
</dbReference>
<organism evidence="11 12">
    <name type="scientific">Clostridium frigidicarnis</name>
    <dbReference type="NCBI Taxonomy" id="84698"/>
    <lineage>
        <taxon>Bacteria</taxon>
        <taxon>Bacillati</taxon>
        <taxon>Bacillota</taxon>
        <taxon>Clostridia</taxon>
        <taxon>Eubacteriales</taxon>
        <taxon>Clostridiaceae</taxon>
        <taxon>Clostridium</taxon>
    </lineage>
</organism>
<dbReference type="EC" id="3.5.4.2" evidence="3 8"/>
<dbReference type="GO" id="GO:0006146">
    <property type="term" value="P:adenine catabolic process"/>
    <property type="evidence" value="ECO:0007669"/>
    <property type="project" value="InterPro"/>
</dbReference>
<evidence type="ECO:0000259" key="9">
    <source>
        <dbReference type="Pfam" id="PF01979"/>
    </source>
</evidence>
<dbReference type="OrthoDB" id="9775607at2"/>
<comment type="cofactor">
    <cofactor evidence="1 8">
        <name>Mn(2+)</name>
        <dbReference type="ChEBI" id="CHEBI:29035"/>
    </cofactor>
</comment>
<evidence type="ECO:0000256" key="6">
    <source>
        <dbReference type="ARBA" id="ARBA00047720"/>
    </source>
</evidence>
<dbReference type="CDD" id="cd01295">
    <property type="entry name" value="AdeC"/>
    <property type="match status" value="1"/>
</dbReference>
<protein>
    <recommendedName>
        <fullName evidence="7 8">Adenine deaminase</fullName>
        <shortName evidence="8">Adenase</shortName>
        <shortName evidence="8">Adenine aminase</shortName>
        <ecNumber evidence="3 8">3.5.4.2</ecNumber>
    </recommendedName>
</protein>
<evidence type="ECO:0000256" key="4">
    <source>
        <dbReference type="ARBA" id="ARBA00022801"/>
    </source>
</evidence>
<evidence type="ECO:0000313" key="12">
    <source>
        <dbReference type="Proteomes" id="UP000198619"/>
    </source>
</evidence>
<dbReference type="AlphaFoldDB" id="A0A1I1AUT1"/>
<dbReference type="FunFam" id="3.20.20.140:FF:000016">
    <property type="entry name" value="Adenine deaminase"/>
    <property type="match status" value="1"/>
</dbReference>
<gene>
    <name evidence="8" type="primary">ade</name>
    <name evidence="11" type="ORF">SAMN04488528_10439</name>
</gene>
<dbReference type="HAMAP" id="MF_01518">
    <property type="entry name" value="Adenine_deamin"/>
    <property type="match status" value="1"/>
</dbReference>
<feature type="domain" description="Adenine deaminase C-terminal" evidence="10">
    <location>
        <begin position="399"/>
        <end position="569"/>
    </location>
</feature>
<evidence type="ECO:0000256" key="1">
    <source>
        <dbReference type="ARBA" id="ARBA00001936"/>
    </source>
</evidence>